<dbReference type="GO" id="GO:0016301">
    <property type="term" value="F:kinase activity"/>
    <property type="evidence" value="ECO:0007669"/>
    <property type="project" value="UniProtKB-KW"/>
</dbReference>
<dbReference type="Proteomes" id="UP001209854">
    <property type="component" value="Unassembled WGS sequence"/>
</dbReference>
<dbReference type="Gene3D" id="1.10.510.10">
    <property type="entry name" value="Transferase(Phosphotransferase) domain 1"/>
    <property type="match status" value="1"/>
</dbReference>
<dbReference type="InterPro" id="IPR011009">
    <property type="entry name" value="Kinase-like_dom_sf"/>
</dbReference>
<evidence type="ECO:0000313" key="3">
    <source>
        <dbReference type="Proteomes" id="UP001209854"/>
    </source>
</evidence>
<dbReference type="RefSeq" id="WP_262563694.1">
    <property type="nucleotide sequence ID" value="NZ_JAPFCC010000001.1"/>
</dbReference>
<dbReference type="PANTHER" id="PTHR44167:SF24">
    <property type="entry name" value="SERINE_THREONINE-PROTEIN KINASE CHK2"/>
    <property type="match status" value="1"/>
</dbReference>
<dbReference type="PROSITE" id="PS50011">
    <property type="entry name" value="PROTEIN_KINASE_DOM"/>
    <property type="match status" value="1"/>
</dbReference>
<keyword evidence="3" id="KW-1185">Reference proteome</keyword>
<reference evidence="2 3" key="1">
    <citation type="submission" date="2022-10" db="EMBL/GenBank/DDBJ databases">
        <title>High-quality genome sequences of two octocoral-associated bacteria, Endozoicomonas euniceicola EF212 and Endozoicomonas gorgoniicola PS125.</title>
        <authorList>
            <person name="Chiou Y.-J."/>
            <person name="Chen Y.-H."/>
        </authorList>
    </citation>
    <scope>NUCLEOTIDE SEQUENCE [LARGE SCALE GENOMIC DNA]</scope>
    <source>
        <strain evidence="2 3">PS125</strain>
    </source>
</reference>
<evidence type="ECO:0000259" key="1">
    <source>
        <dbReference type="PROSITE" id="PS50011"/>
    </source>
</evidence>
<dbReference type="PROSITE" id="PS00108">
    <property type="entry name" value="PROTEIN_KINASE_ST"/>
    <property type="match status" value="1"/>
</dbReference>
<comment type="caution">
    <text evidence="2">The sequence shown here is derived from an EMBL/GenBank/DDBJ whole genome shotgun (WGS) entry which is preliminary data.</text>
</comment>
<feature type="domain" description="Protein kinase" evidence="1">
    <location>
        <begin position="1"/>
        <end position="270"/>
    </location>
</feature>
<dbReference type="InterPro" id="IPR000719">
    <property type="entry name" value="Prot_kinase_dom"/>
</dbReference>
<proteinExistence type="predicted"/>
<protein>
    <submittedName>
        <fullName evidence="2">Protein kinase</fullName>
    </submittedName>
</protein>
<dbReference type="PANTHER" id="PTHR44167">
    <property type="entry name" value="OVARIAN-SPECIFIC SERINE/THREONINE-PROTEIN KINASE LOK-RELATED"/>
    <property type="match status" value="1"/>
</dbReference>
<dbReference type="SMART" id="SM00220">
    <property type="entry name" value="S_TKc"/>
    <property type="match status" value="1"/>
</dbReference>
<evidence type="ECO:0000313" key="2">
    <source>
        <dbReference type="EMBL" id="MCW7553955.1"/>
    </source>
</evidence>
<sequence>MGQLAVKSAIKSPSTGYEIDKIIYSNPVTKRAFYRVKNTSLFGTTYGLKVIEVEDGHQVRTIKNEVVALNRLPFGITSKCHLHWNQGNKHFLLMDWIEGTPLSEYLASNSESNIPLVQKLAIAEQVCKKVQQLHRFKLLHRDIKPDNIILQLAGRNVTNVYLIDFGSSTQKRETEEGTYHYRSPEQSIARNIRLTETSDIFSLSQVIHFILTGNPAELEPNFEISDWETEIDTQQNPALPKQIATVLSKGLRFSASRRTQQAQTIANQLRDASRRIK</sequence>
<gene>
    <name evidence="2" type="ORF">NX722_15260</name>
</gene>
<dbReference type="EMBL" id="JAPFCC010000001">
    <property type="protein sequence ID" value="MCW7553955.1"/>
    <property type="molecule type" value="Genomic_DNA"/>
</dbReference>
<keyword evidence="2" id="KW-0808">Transferase</keyword>
<organism evidence="2 3">
    <name type="scientific">Endozoicomonas gorgoniicola</name>
    <dbReference type="NCBI Taxonomy" id="1234144"/>
    <lineage>
        <taxon>Bacteria</taxon>
        <taxon>Pseudomonadati</taxon>
        <taxon>Pseudomonadota</taxon>
        <taxon>Gammaproteobacteria</taxon>
        <taxon>Oceanospirillales</taxon>
        <taxon>Endozoicomonadaceae</taxon>
        <taxon>Endozoicomonas</taxon>
    </lineage>
</organism>
<dbReference type="Pfam" id="PF00069">
    <property type="entry name" value="Pkinase"/>
    <property type="match status" value="1"/>
</dbReference>
<keyword evidence="2" id="KW-0418">Kinase</keyword>
<name>A0ABT3MX46_9GAMM</name>
<dbReference type="SUPFAM" id="SSF56112">
    <property type="entry name" value="Protein kinase-like (PK-like)"/>
    <property type="match status" value="1"/>
</dbReference>
<accession>A0ABT3MX46</accession>
<dbReference type="InterPro" id="IPR008271">
    <property type="entry name" value="Ser/Thr_kinase_AS"/>
</dbReference>